<reference evidence="2 3" key="1">
    <citation type="submission" date="2018-08" db="EMBL/GenBank/DDBJ databases">
        <title>A genome reference for cultivated species of the human gut microbiota.</title>
        <authorList>
            <person name="Zou Y."/>
            <person name="Xue W."/>
            <person name="Luo G."/>
        </authorList>
    </citation>
    <scope>NUCLEOTIDE SEQUENCE [LARGE SCALE GENOMIC DNA]</scope>
    <source>
        <strain evidence="2 3">AM27-17</strain>
    </source>
</reference>
<comment type="caution">
    <text evidence="2">The sequence shown here is derived from an EMBL/GenBank/DDBJ whole genome shotgun (WGS) entry which is preliminary data.</text>
</comment>
<dbReference type="InterPro" id="IPR052942">
    <property type="entry name" value="LPS_cholinephosphotransferase"/>
</dbReference>
<dbReference type="Proteomes" id="UP000285650">
    <property type="component" value="Unassembled WGS sequence"/>
</dbReference>
<dbReference type="Pfam" id="PF04991">
    <property type="entry name" value="LicD"/>
    <property type="match status" value="1"/>
</dbReference>
<accession>A0A414KWU5</accession>
<dbReference type="EMBL" id="QSKV01000029">
    <property type="protein sequence ID" value="RHE86476.1"/>
    <property type="molecule type" value="Genomic_DNA"/>
</dbReference>
<dbReference type="GO" id="GO:0009100">
    <property type="term" value="P:glycoprotein metabolic process"/>
    <property type="evidence" value="ECO:0007669"/>
    <property type="project" value="UniProtKB-ARBA"/>
</dbReference>
<evidence type="ECO:0000259" key="1">
    <source>
        <dbReference type="Pfam" id="PF04991"/>
    </source>
</evidence>
<feature type="domain" description="LicD/FKTN/FKRP nucleotidyltransferase" evidence="1">
    <location>
        <begin position="43"/>
        <end position="152"/>
    </location>
</feature>
<sequence length="272" mass="32012">MIETFNTGETAQELKEKYNPDGSILRKCQLRMLDMLIYLTGVCGRLQIDYCLESGNILGALRHGGFIPWDDDVDINVSRNDYEKLCRYLKENPHPQFVLQDEYTDLGFMQSSWAVLRDLKSEYFQNSVSHNIRKYRGMQIDIFVVDNCIIPSLYKFMQRVAGYRSGMLNNNYVGVARVIQNVNKNILLPFCRFLGKYFGDKSIYMYEYGYPFNYSPMRKNIMYPHKPIEFEGHLFNGPADPVSYCRNLYNNYIELPPVDKRNHHQASYKIWD</sequence>
<evidence type="ECO:0000313" key="3">
    <source>
        <dbReference type="Proteomes" id="UP000285650"/>
    </source>
</evidence>
<dbReference type="InterPro" id="IPR007074">
    <property type="entry name" value="LicD/FKTN/FKRP_NTP_transf"/>
</dbReference>
<gene>
    <name evidence="2" type="ORF">DW712_24010</name>
</gene>
<name>A0A414KWU5_9BACE</name>
<dbReference type="GO" id="GO:0016740">
    <property type="term" value="F:transferase activity"/>
    <property type="evidence" value="ECO:0007669"/>
    <property type="project" value="UniProtKB-KW"/>
</dbReference>
<proteinExistence type="predicted"/>
<dbReference type="PANTHER" id="PTHR43404">
    <property type="entry name" value="LIPOPOLYSACCHARIDE CHOLINEPHOSPHOTRANSFERASE LICD"/>
    <property type="match status" value="1"/>
</dbReference>
<dbReference type="RefSeq" id="WP_118223994.1">
    <property type="nucleotide sequence ID" value="NZ_JADNIJ010000035.1"/>
</dbReference>
<dbReference type="PANTHER" id="PTHR43404:SF2">
    <property type="entry name" value="LIPOPOLYSACCHARIDE CHOLINEPHOSPHOTRANSFERASE LICD"/>
    <property type="match status" value="1"/>
</dbReference>
<evidence type="ECO:0000313" key="2">
    <source>
        <dbReference type="EMBL" id="RHE86476.1"/>
    </source>
</evidence>
<dbReference type="AlphaFoldDB" id="A0A414KWU5"/>
<keyword evidence="2" id="KW-0808">Transferase</keyword>
<protein>
    <submittedName>
        <fullName evidence="2">Lipopolysaccharide cholinephosphotransferase</fullName>
    </submittedName>
</protein>
<organism evidence="2 3">
    <name type="scientific">Bacteroides intestinalis</name>
    <dbReference type="NCBI Taxonomy" id="329854"/>
    <lineage>
        <taxon>Bacteria</taxon>
        <taxon>Pseudomonadati</taxon>
        <taxon>Bacteroidota</taxon>
        <taxon>Bacteroidia</taxon>
        <taxon>Bacteroidales</taxon>
        <taxon>Bacteroidaceae</taxon>
        <taxon>Bacteroides</taxon>
    </lineage>
</organism>